<sequence length="337" mass="37439">MCISSTVEEDYRSYSIRRTAHLVESSSVTSFTATRLNDTTFRLVEDDCHIERPMIYVKLYEKSILVIDTGCNSPRNAELPVTSLRKFIETVSIEQNQGIPLNPGGRLSYCIVISHCHYDHIGGLESFEGSSYHVYCSQILLSEIIAKSRLHKESLRESCSLPPLELDLDKVTGVPDGHRLVDTDGADLNLQLLYAPGHSPDHMVVLDHDENTIFLGDSAYEHSPLFYAYGGNLAVHIQTLSRLEALLVTYEKSEDAHTWIAACGHFSSGLNAVSLLQRTKTFLLDVIEGKMTSQSRDTNPYQAGGVLEFFARDEFAMACPDHLLEDAKGSSKSLCSS</sequence>
<dbReference type="CDD" id="cd06262">
    <property type="entry name" value="metallo-hydrolase-like_MBL-fold"/>
    <property type="match status" value="1"/>
</dbReference>
<reference evidence="3" key="1">
    <citation type="journal article" date="2014" name="Genome Announc.">
        <title>Draft genome sequence of the formaldehyde-resistant fungus Byssochlamys spectabilis No. 5 (anamorph Paecilomyces variotii No. 5) (NBRC109023).</title>
        <authorList>
            <person name="Oka T."/>
            <person name="Ekino K."/>
            <person name="Fukuda K."/>
            <person name="Nomura Y."/>
        </authorList>
    </citation>
    <scope>NUCLEOTIDE SEQUENCE [LARGE SCALE GENOMIC DNA]</scope>
    <source>
        <strain evidence="3">No. 5 / NBRC 109023</strain>
    </source>
</reference>
<dbReference type="InterPro" id="IPR036866">
    <property type="entry name" value="RibonucZ/Hydroxyglut_hydro"/>
</dbReference>
<dbReference type="AlphaFoldDB" id="V5FNG2"/>
<comment type="caution">
    <text evidence="2">The sequence shown here is derived from an EMBL/GenBank/DDBJ whole genome shotgun (WGS) entry which is preliminary data.</text>
</comment>
<feature type="domain" description="Metallo-beta-lactamase" evidence="1">
    <location>
        <begin position="51"/>
        <end position="265"/>
    </location>
</feature>
<evidence type="ECO:0000259" key="1">
    <source>
        <dbReference type="SMART" id="SM00849"/>
    </source>
</evidence>
<protein>
    <recommendedName>
        <fullName evidence="1">Metallo-beta-lactamase domain-containing protein</fullName>
    </recommendedName>
</protein>
<dbReference type="InParanoid" id="V5FNG2"/>
<dbReference type="Pfam" id="PF00753">
    <property type="entry name" value="Lactamase_B"/>
    <property type="match status" value="1"/>
</dbReference>
<dbReference type="PANTHER" id="PTHR42951">
    <property type="entry name" value="METALLO-BETA-LACTAMASE DOMAIN-CONTAINING"/>
    <property type="match status" value="1"/>
</dbReference>
<evidence type="ECO:0000313" key="2">
    <source>
        <dbReference type="EMBL" id="GAD93463.1"/>
    </source>
</evidence>
<dbReference type="SUPFAM" id="SSF56281">
    <property type="entry name" value="Metallo-hydrolase/oxidoreductase"/>
    <property type="match status" value="1"/>
</dbReference>
<dbReference type="eggNOG" id="ENOG502S6UV">
    <property type="taxonomic scope" value="Eukaryota"/>
</dbReference>
<gene>
    <name evidence="2" type="ORF">PVAR5_2073</name>
</gene>
<evidence type="ECO:0000313" key="3">
    <source>
        <dbReference type="Proteomes" id="UP000018001"/>
    </source>
</evidence>
<dbReference type="Gene3D" id="3.60.15.10">
    <property type="entry name" value="Ribonuclease Z/Hydroxyacylglutathione hydrolase-like"/>
    <property type="match status" value="1"/>
</dbReference>
<dbReference type="HOGENOM" id="CLU_073674_0_0_1"/>
<accession>V5FNG2</accession>
<dbReference type="PANTHER" id="PTHR42951:SF4">
    <property type="entry name" value="ACYL-COENZYME A THIOESTERASE MBLAC2"/>
    <property type="match status" value="1"/>
</dbReference>
<dbReference type="Proteomes" id="UP000018001">
    <property type="component" value="Unassembled WGS sequence"/>
</dbReference>
<organism evidence="2 3">
    <name type="scientific">Byssochlamys spectabilis (strain No. 5 / NBRC 109023)</name>
    <name type="common">Paecilomyces variotii</name>
    <dbReference type="NCBI Taxonomy" id="1356009"/>
    <lineage>
        <taxon>Eukaryota</taxon>
        <taxon>Fungi</taxon>
        <taxon>Dikarya</taxon>
        <taxon>Ascomycota</taxon>
        <taxon>Pezizomycotina</taxon>
        <taxon>Eurotiomycetes</taxon>
        <taxon>Eurotiomycetidae</taxon>
        <taxon>Eurotiales</taxon>
        <taxon>Thermoascaceae</taxon>
        <taxon>Paecilomyces</taxon>
    </lineage>
</organism>
<dbReference type="SMART" id="SM00849">
    <property type="entry name" value="Lactamase_B"/>
    <property type="match status" value="1"/>
</dbReference>
<keyword evidence="3" id="KW-1185">Reference proteome</keyword>
<dbReference type="InterPro" id="IPR050855">
    <property type="entry name" value="NDM-1-like"/>
</dbReference>
<dbReference type="EMBL" id="BAUL01000057">
    <property type="protein sequence ID" value="GAD93463.1"/>
    <property type="molecule type" value="Genomic_DNA"/>
</dbReference>
<dbReference type="InterPro" id="IPR001279">
    <property type="entry name" value="Metallo-B-lactamas"/>
</dbReference>
<proteinExistence type="predicted"/>
<name>V5FNG2_BYSSN</name>
<dbReference type="OrthoDB" id="3341310at2759"/>